<sequence length="102" mass="12379">MIKKDSIERFATLRKELFSIMSKELHLHTNPKSYEGKFRVGFPNFFEEYDSNNYKRWYIELDLHMLYPFGKTHIWYGNSFEEALHKAENEIRNWIPASKEIS</sequence>
<dbReference type="RefSeq" id="WP_095134084.1">
    <property type="nucleotide sequence ID" value="NZ_NIBG01000010.1"/>
</dbReference>
<dbReference type="AlphaFoldDB" id="A0A267MJC7"/>
<evidence type="ECO:0000313" key="1">
    <source>
        <dbReference type="EMBL" id="PAB59018.1"/>
    </source>
</evidence>
<dbReference type="Proteomes" id="UP000216024">
    <property type="component" value="Unassembled WGS sequence"/>
</dbReference>
<proteinExistence type="predicted"/>
<name>A0A267MJC7_9FIRM</name>
<dbReference type="EMBL" id="NIBG01000010">
    <property type="protein sequence ID" value="PAB59018.1"/>
    <property type="molecule type" value="Genomic_DNA"/>
</dbReference>
<keyword evidence="2" id="KW-1185">Reference proteome</keyword>
<comment type="caution">
    <text evidence="1">The sequence shown here is derived from an EMBL/GenBank/DDBJ whole genome shotgun (WGS) entry which is preliminary data.</text>
</comment>
<gene>
    <name evidence="1" type="ORF">CCE28_12610</name>
</gene>
<protein>
    <submittedName>
        <fullName evidence="1">Uncharacterized protein</fullName>
    </submittedName>
</protein>
<organism evidence="1 2">
    <name type="scientific">Anaeromicrobium sediminis</name>
    <dbReference type="NCBI Taxonomy" id="1478221"/>
    <lineage>
        <taxon>Bacteria</taxon>
        <taxon>Bacillati</taxon>
        <taxon>Bacillota</taxon>
        <taxon>Clostridia</taxon>
        <taxon>Peptostreptococcales</taxon>
        <taxon>Thermotaleaceae</taxon>
        <taxon>Anaeromicrobium</taxon>
    </lineage>
</organism>
<reference evidence="1 2" key="1">
    <citation type="submission" date="2017-06" db="EMBL/GenBank/DDBJ databases">
        <title>Draft genome sequence of anaerobic fermentative bacterium Anaeromicrobium sediminis DY2726D isolated from West Pacific Ocean sediments.</title>
        <authorList>
            <person name="Zeng X."/>
        </authorList>
    </citation>
    <scope>NUCLEOTIDE SEQUENCE [LARGE SCALE GENOMIC DNA]</scope>
    <source>
        <strain evidence="1 2">DY2726D</strain>
    </source>
</reference>
<accession>A0A267MJC7</accession>
<evidence type="ECO:0000313" key="2">
    <source>
        <dbReference type="Proteomes" id="UP000216024"/>
    </source>
</evidence>